<dbReference type="Gene3D" id="3.40.50.12780">
    <property type="entry name" value="N-terminal domain of ligase-like"/>
    <property type="match status" value="1"/>
</dbReference>
<dbReference type="STRING" id="1184151.AW736_21130"/>
<dbReference type="RefSeq" id="WP_068772275.1">
    <property type="nucleotide sequence ID" value="NZ_KV441843.1"/>
</dbReference>
<evidence type="ECO:0008006" key="6">
    <source>
        <dbReference type="Google" id="ProtNLM"/>
    </source>
</evidence>
<comment type="caution">
    <text evidence="4">The sequence shown here is derived from an EMBL/GenBank/DDBJ whole genome shotgun (WGS) entry which is preliminary data.</text>
</comment>
<dbReference type="Proteomes" id="UP000078486">
    <property type="component" value="Unassembled WGS sequence"/>
</dbReference>
<accession>A0A178IG64</accession>
<dbReference type="OrthoDB" id="9757771at2"/>
<comment type="similarity">
    <text evidence="1">Belongs to the ATP-dependent AMP-binding enzyme family.</text>
</comment>
<dbReference type="InterPro" id="IPR045851">
    <property type="entry name" value="AMP-bd_C_sf"/>
</dbReference>
<dbReference type="Pfam" id="PF00501">
    <property type="entry name" value="AMP-binding"/>
    <property type="match status" value="1"/>
</dbReference>
<protein>
    <recommendedName>
        <fullName evidence="6">AMP-dependent synthetase/ligase domain-containing protein</fullName>
    </recommendedName>
</protein>
<dbReference type="PANTHER" id="PTHR43201:SF8">
    <property type="entry name" value="ACYL-COA SYNTHETASE FAMILY MEMBER 3"/>
    <property type="match status" value="1"/>
</dbReference>
<organism evidence="4 5">
    <name type="scientific">Termitidicoccus mucosus</name>
    <dbReference type="NCBI Taxonomy" id="1184151"/>
    <lineage>
        <taxon>Bacteria</taxon>
        <taxon>Pseudomonadati</taxon>
        <taxon>Verrucomicrobiota</taxon>
        <taxon>Opitutia</taxon>
        <taxon>Opitutales</taxon>
        <taxon>Opitutaceae</taxon>
        <taxon>Termitidicoccus</taxon>
    </lineage>
</organism>
<reference evidence="4 5" key="1">
    <citation type="submission" date="2016-01" db="EMBL/GenBank/DDBJ databases">
        <title>High potential of lignocellulose degradation of a new Verrucomicrobia species.</title>
        <authorList>
            <person name="Wang Y."/>
            <person name="Shi Y."/>
            <person name="Qiu Z."/>
            <person name="Liu S."/>
            <person name="Yang H."/>
        </authorList>
    </citation>
    <scope>NUCLEOTIDE SEQUENCE [LARGE SCALE GENOMIC DNA]</scope>
    <source>
        <strain evidence="4 5">TSB47</strain>
    </source>
</reference>
<dbReference type="Pfam" id="PF13193">
    <property type="entry name" value="AMP-binding_C"/>
    <property type="match status" value="1"/>
</dbReference>
<keyword evidence="5" id="KW-1185">Reference proteome</keyword>
<feature type="domain" description="AMP-binding enzyme C-terminal" evidence="3">
    <location>
        <begin position="317"/>
        <end position="390"/>
    </location>
</feature>
<dbReference type="InterPro" id="IPR025110">
    <property type="entry name" value="AMP-bd_C"/>
</dbReference>
<sequence length="404" mass="43223">MERPELRRLALETGRAVERGDFVFLCDPEWGAAERAEFGQVAREAGGIAAKRGWLCLSTGGTSGRVRFARHDEETLGAAARGFCGHFGLERVNAVDVLPAHHVSGFMARVRCAATGGIHLPWAWKRLEAGDCPEPPSTDGWVLSLVPTQLQRLLGDADAARRGRAADWLRRFEVIFLGGGPVWPSLADAAAREGLRISLSYGMTEPAAMVTALRPGEFAEGARSCGTALPHARVELVDEETGDVYPKSRYEGRVGRVRIAGPSVFRGYLPASAGAAGPDGVLMTEDLAFLDARGGLNIAGRRDAVIITGGKKVLPGEVEAVLRSSGEFSDVAVVGVPDAEWGERVVACYPGGDPEPDWEAVGRAMHSLSGYKRPARFIPMTPWPRNAQGKVSRARLRALAAAPE</sequence>
<evidence type="ECO:0000313" key="5">
    <source>
        <dbReference type="Proteomes" id="UP000078486"/>
    </source>
</evidence>
<evidence type="ECO:0000313" key="4">
    <source>
        <dbReference type="EMBL" id="OAM88016.1"/>
    </source>
</evidence>
<dbReference type="Gene3D" id="3.30.300.30">
    <property type="match status" value="1"/>
</dbReference>
<evidence type="ECO:0000259" key="3">
    <source>
        <dbReference type="Pfam" id="PF13193"/>
    </source>
</evidence>
<feature type="domain" description="AMP-dependent synthetase/ligase" evidence="2">
    <location>
        <begin position="59"/>
        <end position="269"/>
    </location>
</feature>
<dbReference type="SUPFAM" id="SSF56801">
    <property type="entry name" value="Acetyl-CoA synthetase-like"/>
    <property type="match status" value="1"/>
</dbReference>
<name>A0A178IG64_9BACT</name>
<gene>
    <name evidence="4" type="ORF">AW736_21130</name>
</gene>
<evidence type="ECO:0000259" key="2">
    <source>
        <dbReference type="Pfam" id="PF00501"/>
    </source>
</evidence>
<dbReference type="EMBL" id="LRRQ01000149">
    <property type="protein sequence ID" value="OAM88016.1"/>
    <property type="molecule type" value="Genomic_DNA"/>
</dbReference>
<dbReference type="GO" id="GO:0006631">
    <property type="term" value="P:fatty acid metabolic process"/>
    <property type="evidence" value="ECO:0007669"/>
    <property type="project" value="TreeGrafter"/>
</dbReference>
<dbReference type="InterPro" id="IPR000873">
    <property type="entry name" value="AMP-dep_synth/lig_dom"/>
</dbReference>
<proteinExistence type="inferred from homology"/>
<dbReference type="GO" id="GO:0031956">
    <property type="term" value="F:medium-chain fatty acid-CoA ligase activity"/>
    <property type="evidence" value="ECO:0007669"/>
    <property type="project" value="TreeGrafter"/>
</dbReference>
<evidence type="ECO:0000256" key="1">
    <source>
        <dbReference type="ARBA" id="ARBA00006432"/>
    </source>
</evidence>
<dbReference type="PANTHER" id="PTHR43201">
    <property type="entry name" value="ACYL-COA SYNTHETASE"/>
    <property type="match status" value="1"/>
</dbReference>
<dbReference type="InterPro" id="IPR042099">
    <property type="entry name" value="ANL_N_sf"/>
</dbReference>
<dbReference type="AlphaFoldDB" id="A0A178IG64"/>